<gene>
    <name evidence="1" type="ORF">PORY_002042</name>
</gene>
<reference evidence="1 2" key="1">
    <citation type="journal article" date="2021" name="Commun. Biol.">
        <title>Genomic insights into the host specific adaptation of the Pneumocystis genus.</title>
        <authorList>
            <person name="Cisse O.H."/>
            <person name="Ma L."/>
            <person name="Dekker J.P."/>
            <person name="Khil P.P."/>
            <person name="Youn J.-H."/>
            <person name="Brenchley J.M."/>
            <person name="Blair R."/>
            <person name="Pahar B."/>
            <person name="Chabe M."/>
            <person name="Van Rompay K.K.A."/>
            <person name="Keesler R."/>
            <person name="Sukura A."/>
            <person name="Hirsch V."/>
            <person name="Kutty G."/>
            <person name="Liu Y."/>
            <person name="Peng L."/>
            <person name="Chen J."/>
            <person name="Song J."/>
            <person name="Weissenbacher-Lang C."/>
            <person name="Xu J."/>
            <person name="Upham N.S."/>
            <person name="Stajich J.E."/>
            <person name="Cuomo C.A."/>
            <person name="Cushion M.T."/>
            <person name="Kovacs J.A."/>
        </authorList>
    </citation>
    <scope>NUCLEOTIDE SEQUENCE [LARGE SCALE GENOMIC DNA]</scope>
    <source>
        <strain evidence="1 2">RABM</strain>
    </source>
</reference>
<name>A0ACB7CCR1_9ASCO</name>
<comment type="caution">
    <text evidence="1">The sequence shown here is derived from an EMBL/GenBank/DDBJ whole genome shotgun (WGS) entry which is preliminary data.</text>
</comment>
<evidence type="ECO:0000313" key="1">
    <source>
        <dbReference type="EMBL" id="KAG4304649.1"/>
    </source>
</evidence>
<organism evidence="1 2">
    <name type="scientific">Pneumocystis oryctolagi</name>
    <dbReference type="NCBI Taxonomy" id="42067"/>
    <lineage>
        <taxon>Eukaryota</taxon>
        <taxon>Fungi</taxon>
        <taxon>Dikarya</taxon>
        <taxon>Ascomycota</taxon>
        <taxon>Taphrinomycotina</taxon>
        <taxon>Pneumocystomycetes</taxon>
        <taxon>Pneumocystaceae</taxon>
        <taxon>Pneumocystis</taxon>
    </lineage>
</organism>
<dbReference type="Proteomes" id="UP000768646">
    <property type="component" value="Unassembled WGS sequence"/>
</dbReference>
<protein>
    <submittedName>
        <fullName evidence="1">Uncharacterized protein</fullName>
    </submittedName>
</protein>
<keyword evidence="2" id="KW-1185">Reference proteome</keyword>
<accession>A0ACB7CCR1</accession>
<sequence length="322" mass="36074">MDTLDQSSFSVYEYESLPKNSSFLANMFAGAFAGIMEHSLMYPVDAIKTRLQIVNSPYAFRTSIIRSLHWIASSEGVRSLWRGIPSVVIGAGPAHALYFGTYEFVKYQFKIYYSQKDSMLATLVSGACATVVSDALMNPFDVIKQRMQIRGSQYMSSITCARLIFKEEGIGAFYVSYPTTLTMTIPFAAIQFVIYESSLNILNPQHTYNPLSHIISGGIAGAVAAATTTPLDVVKTLLQTRGTSSDDRIRSCKGLRCAANIIYEKYGIRGFMRGVKPRIVTAMPRYVCRRVMKRLIREARLYAGCLMKLERKYGCDFHEMCD</sequence>
<proteinExistence type="predicted"/>
<evidence type="ECO:0000313" key="2">
    <source>
        <dbReference type="Proteomes" id="UP000768646"/>
    </source>
</evidence>
<dbReference type="EMBL" id="JABTEG010000007">
    <property type="protein sequence ID" value="KAG4304649.1"/>
    <property type="molecule type" value="Genomic_DNA"/>
</dbReference>